<comment type="caution">
    <text evidence="1">The sequence shown here is derived from an EMBL/GenBank/DDBJ whole genome shotgun (WGS) entry which is preliminary data.</text>
</comment>
<name>A0AAD5QLL7_PARTN</name>
<evidence type="ECO:0000313" key="1">
    <source>
        <dbReference type="EMBL" id="KAJ1355002.1"/>
    </source>
</evidence>
<protein>
    <submittedName>
        <fullName evidence="1">Uncharacterized protein</fullName>
    </submittedName>
</protein>
<reference evidence="1" key="1">
    <citation type="submission" date="2021-06" db="EMBL/GenBank/DDBJ databases">
        <title>Parelaphostrongylus tenuis whole genome reference sequence.</title>
        <authorList>
            <person name="Garwood T.J."/>
            <person name="Larsen P.A."/>
            <person name="Fountain-Jones N.M."/>
            <person name="Garbe J.R."/>
            <person name="Macchietto M.G."/>
            <person name="Kania S.A."/>
            <person name="Gerhold R.W."/>
            <person name="Richards J.E."/>
            <person name="Wolf T.M."/>
        </authorList>
    </citation>
    <scope>NUCLEOTIDE SEQUENCE</scope>
    <source>
        <strain evidence="1">MNPRO001-30</strain>
        <tissue evidence="1">Meninges</tissue>
    </source>
</reference>
<gene>
    <name evidence="1" type="ORF">KIN20_012112</name>
</gene>
<evidence type="ECO:0000313" key="2">
    <source>
        <dbReference type="Proteomes" id="UP001196413"/>
    </source>
</evidence>
<organism evidence="1 2">
    <name type="scientific">Parelaphostrongylus tenuis</name>
    <name type="common">Meningeal worm</name>
    <dbReference type="NCBI Taxonomy" id="148309"/>
    <lineage>
        <taxon>Eukaryota</taxon>
        <taxon>Metazoa</taxon>
        <taxon>Ecdysozoa</taxon>
        <taxon>Nematoda</taxon>
        <taxon>Chromadorea</taxon>
        <taxon>Rhabditida</taxon>
        <taxon>Rhabditina</taxon>
        <taxon>Rhabditomorpha</taxon>
        <taxon>Strongyloidea</taxon>
        <taxon>Metastrongylidae</taxon>
        <taxon>Parelaphostrongylus</taxon>
    </lineage>
</organism>
<dbReference type="AlphaFoldDB" id="A0AAD5QLL7"/>
<accession>A0AAD5QLL7</accession>
<sequence>MNELLLPAFFDDLRIDDDANHVLKATTGNGIRFDDDAVPVMSPQAHIIAHIASFVDQVV</sequence>
<keyword evidence="2" id="KW-1185">Reference proteome</keyword>
<proteinExistence type="predicted"/>
<dbReference type="Proteomes" id="UP001196413">
    <property type="component" value="Unassembled WGS sequence"/>
</dbReference>
<dbReference type="EMBL" id="JAHQIW010002306">
    <property type="protein sequence ID" value="KAJ1355002.1"/>
    <property type="molecule type" value="Genomic_DNA"/>
</dbReference>